<evidence type="ECO:0000313" key="5">
    <source>
        <dbReference type="EMBL" id="MFD0903525.1"/>
    </source>
</evidence>
<dbReference type="PANTHER" id="PTHR11022">
    <property type="entry name" value="PEPTIDOGLYCAN RECOGNITION PROTEIN"/>
    <property type="match status" value="1"/>
</dbReference>
<feature type="domain" description="Peptidoglycan recognition protein family" evidence="4">
    <location>
        <begin position="76"/>
        <end position="229"/>
    </location>
</feature>
<dbReference type="SMART" id="SM00644">
    <property type="entry name" value="Ami_2"/>
    <property type="match status" value="1"/>
</dbReference>
<gene>
    <name evidence="5" type="ORF">ACFQ11_24240</name>
</gene>
<dbReference type="EMBL" id="JBHTJA010000057">
    <property type="protein sequence ID" value="MFD0903525.1"/>
    <property type="molecule type" value="Genomic_DNA"/>
</dbReference>
<dbReference type="InterPro" id="IPR015510">
    <property type="entry name" value="PGRP"/>
</dbReference>
<dbReference type="PANTHER" id="PTHR11022:SF41">
    <property type="entry name" value="PEPTIDOGLYCAN-RECOGNITION PROTEIN LC-RELATED"/>
    <property type="match status" value="1"/>
</dbReference>
<protein>
    <submittedName>
        <fullName evidence="5">Peptidoglycan recognition family protein</fullName>
    </submittedName>
</protein>
<evidence type="ECO:0000259" key="3">
    <source>
        <dbReference type="SMART" id="SM00644"/>
    </source>
</evidence>
<accession>A0ABW3EVF0</accession>
<comment type="caution">
    <text evidence="5">The sequence shown here is derived from an EMBL/GenBank/DDBJ whole genome shotgun (WGS) entry which is preliminary data.</text>
</comment>
<organism evidence="5 6">
    <name type="scientific">Actinomadura sediminis</name>
    <dbReference type="NCBI Taxonomy" id="1038904"/>
    <lineage>
        <taxon>Bacteria</taxon>
        <taxon>Bacillati</taxon>
        <taxon>Actinomycetota</taxon>
        <taxon>Actinomycetes</taxon>
        <taxon>Streptosporangiales</taxon>
        <taxon>Thermomonosporaceae</taxon>
        <taxon>Actinomadura</taxon>
    </lineage>
</organism>
<feature type="domain" description="N-acetylmuramoyl-L-alanine amidase" evidence="3">
    <location>
        <begin position="88"/>
        <end position="241"/>
    </location>
</feature>
<feature type="region of interest" description="Disordered" evidence="2">
    <location>
        <begin position="44"/>
        <end position="93"/>
    </location>
</feature>
<dbReference type="Proteomes" id="UP001596972">
    <property type="component" value="Unassembled WGS sequence"/>
</dbReference>
<evidence type="ECO:0000256" key="2">
    <source>
        <dbReference type="SAM" id="MobiDB-lite"/>
    </source>
</evidence>
<evidence type="ECO:0000259" key="4">
    <source>
        <dbReference type="SMART" id="SM00701"/>
    </source>
</evidence>
<dbReference type="RefSeq" id="WP_378302425.1">
    <property type="nucleotide sequence ID" value="NZ_JBHTJA010000057.1"/>
</dbReference>
<evidence type="ECO:0000313" key="6">
    <source>
        <dbReference type="Proteomes" id="UP001596972"/>
    </source>
</evidence>
<dbReference type="CDD" id="cd06583">
    <property type="entry name" value="PGRP"/>
    <property type="match status" value="1"/>
</dbReference>
<proteinExistence type="inferred from homology"/>
<keyword evidence="6" id="KW-1185">Reference proteome</keyword>
<comment type="similarity">
    <text evidence="1">Belongs to the N-acetylmuramoyl-L-alanine amidase 2 family.</text>
</comment>
<dbReference type="Gene3D" id="3.40.80.10">
    <property type="entry name" value="Peptidoglycan recognition protein-like"/>
    <property type="match status" value="1"/>
</dbReference>
<name>A0ABW3EVF0_9ACTN</name>
<reference evidence="6" key="1">
    <citation type="journal article" date="2019" name="Int. J. Syst. Evol. Microbiol.">
        <title>The Global Catalogue of Microorganisms (GCM) 10K type strain sequencing project: providing services to taxonomists for standard genome sequencing and annotation.</title>
        <authorList>
            <consortium name="The Broad Institute Genomics Platform"/>
            <consortium name="The Broad Institute Genome Sequencing Center for Infectious Disease"/>
            <person name="Wu L."/>
            <person name="Ma J."/>
        </authorList>
    </citation>
    <scope>NUCLEOTIDE SEQUENCE [LARGE SCALE GENOMIC DNA]</scope>
    <source>
        <strain evidence="6">JCM 31202</strain>
    </source>
</reference>
<dbReference type="SMART" id="SM00701">
    <property type="entry name" value="PGRP"/>
    <property type="match status" value="1"/>
</dbReference>
<dbReference type="InterPro" id="IPR002502">
    <property type="entry name" value="Amidase_domain"/>
</dbReference>
<dbReference type="InterPro" id="IPR006619">
    <property type="entry name" value="PGRP_domain_met/bac"/>
</dbReference>
<dbReference type="InterPro" id="IPR036505">
    <property type="entry name" value="Amidase/PGRP_sf"/>
</dbReference>
<dbReference type="Pfam" id="PF01510">
    <property type="entry name" value="Amidase_2"/>
    <property type="match status" value="1"/>
</dbReference>
<evidence type="ECO:0000256" key="1">
    <source>
        <dbReference type="ARBA" id="ARBA00007553"/>
    </source>
</evidence>
<dbReference type="SUPFAM" id="SSF55846">
    <property type="entry name" value="N-acetylmuramoyl-L-alanine amidase-like"/>
    <property type="match status" value="1"/>
</dbReference>
<sequence>MTYDGKHRSPRGPMSGVAPRRTFLLGGLLAAGAAVGVQELTRSPAGRAATGTGEAVSEQSRSRAPGNARRASATVPFVHPTAQWGADDPDREATVLSRPPKYVVVHHTSTDNVDDDSIARARYLARAIQNAHKDRGWGDTGQQFTISRGGHIMEGRTGSLAAAERGEMVMGTHVAGANEFTVGIECEGTYNDVLPPRRLRDSLVQLCAWLCEQYDLDPHDAIVPHKKFNDTDCCGDKFAPTLPSLRDDVASIVSPSRLR</sequence>